<dbReference type="InterPro" id="IPR044156">
    <property type="entry name" value="Galectin-like"/>
</dbReference>
<dbReference type="PROSITE" id="PS51304">
    <property type="entry name" value="GALECTIN"/>
    <property type="match status" value="2"/>
</dbReference>
<feature type="domain" description="Galectin" evidence="3">
    <location>
        <begin position="158"/>
        <end position="305"/>
    </location>
</feature>
<sequence length="324" mass="37461">MSAVFQGKLAENLGFGHILEIGAQVEAEGSWFSISLATGRFQERDNIDIGLHMIVNTQHEKIMLKQQIDGNWLEVADKEYNTDEFHQPFKINLIMDEQKFHISINGNPLMFVEYKVAIEDLNTLKINGHLAQITQIDHRKYFPRPWPPVQLAERRVHFSHDIPIAFQPGHVMVIMVKLRGDTKGRFIMHFRNAMNLKRQEVHISMRFDKKKVIRNSKLPTRNKKDIPEKMVFGSEEKDGHFPFEDFSTPFKIAVAFTETHFRMAKDGTYLFDYALRTPDVLTNISGVKIFGIDGVTVRVSSIDHFHLDDASCEGFEKLSDKKFK</sequence>
<dbReference type="InterPro" id="IPR013320">
    <property type="entry name" value="ConA-like_dom_sf"/>
</dbReference>
<feature type="domain" description="Galectin" evidence="3">
    <location>
        <begin position="5"/>
        <end position="139"/>
    </location>
</feature>
<dbReference type="VEuPathDB" id="VectorBase:MDOMA2_003075"/>
<dbReference type="SUPFAM" id="SSF49899">
    <property type="entry name" value="Concanavalin A-like lectins/glucanases"/>
    <property type="match status" value="2"/>
</dbReference>
<evidence type="ECO:0000259" key="3">
    <source>
        <dbReference type="PROSITE" id="PS51304"/>
    </source>
</evidence>
<dbReference type="EnsemblMetazoa" id="MDOA012440-RA">
    <property type="protein sequence ID" value="MDOA012440-PA"/>
    <property type="gene ID" value="MDOA012440"/>
</dbReference>
<dbReference type="PANTHER" id="PTHR11346">
    <property type="entry name" value="GALECTIN"/>
    <property type="match status" value="1"/>
</dbReference>
<dbReference type="PANTHER" id="PTHR11346:SF189">
    <property type="entry name" value="GALECTIN"/>
    <property type="match status" value="1"/>
</dbReference>
<dbReference type="Gene3D" id="2.60.120.200">
    <property type="match status" value="2"/>
</dbReference>
<dbReference type="Pfam" id="PF00337">
    <property type="entry name" value="Gal-bind_lectin"/>
    <property type="match status" value="2"/>
</dbReference>
<evidence type="ECO:0000256" key="2">
    <source>
        <dbReference type="RuleBase" id="RU102079"/>
    </source>
</evidence>
<dbReference type="VEuPathDB" id="VectorBase:MDOA012440"/>
<evidence type="ECO:0000256" key="1">
    <source>
        <dbReference type="ARBA" id="ARBA00022734"/>
    </source>
</evidence>
<dbReference type="AlphaFoldDB" id="A0A1I8N7R1"/>
<dbReference type="SMART" id="SM00908">
    <property type="entry name" value="Gal-bind_lectin"/>
    <property type="match status" value="2"/>
</dbReference>
<dbReference type="GO" id="GO:0030246">
    <property type="term" value="F:carbohydrate binding"/>
    <property type="evidence" value="ECO:0007669"/>
    <property type="project" value="UniProtKB-UniRule"/>
</dbReference>
<name>A0A1I8N7R1_MUSDO</name>
<evidence type="ECO:0000313" key="4">
    <source>
        <dbReference type="EnsemblMetazoa" id="MDOA012440-PA"/>
    </source>
</evidence>
<proteinExistence type="predicted"/>
<protein>
    <recommendedName>
        <fullName evidence="2">Galectin</fullName>
    </recommendedName>
</protein>
<dbReference type="SMART" id="SM00276">
    <property type="entry name" value="GLECT"/>
    <property type="match status" value="1"/>
</dbReference>
<dbReference type="InterPro" id="IPR001079">
    <property type="entry name" value="Galectin_CRD"/>
</dbReference>
<gene>
    <name evidence="4" type="primary">101901526</name>
</gene>
<accession>A0A1I8N7R1</accession>
<organism evidence="4">
    <name type="scientific">Musca domestica</name>
    <name type="common">House fly</name>
    <dbReference type="NCBI Taxonomy" id="7370"/>
    <lineage>
        <taxon>Eukaryota</taxon>
        <taxon>Metazoa</taxon>
        <taxon>Ecdysozoa</taxon>
        <taxon>Arthropoda</taxon>
        <taxon>Hexapoda</taxon>
        <taxon>Insecta</taxon>
        <taxon>Pterygota</taxon>
        <taxon>Neoptera</taxon>
        <taxon>Endopterygota</taxon>
        <taxon>Diptera</taxon>
        <taxon>Brachycera</taxon>
        <taxon>Muscomorpha</taxon>
        <taxon>Muscoidea</taxon>
        <taxon>Muscidae</taxon>
        <taxon>Musca</taxon>
    </lineage>
</organism>
<reference evidence="4" key="1">
    <citation type="submission" date="2020-05" db="UniProtKB">
        <authorList>
            <consortium name="EnsemblMetazoa"/>
        </authorList>
    </citation>
    <scope>IDENTIFICATION</scope>
    <source>
        <strain evidence="4">Aabys</strain>
    </source>
</reference>
<dbReference type="OrthoDB" id="6251307at2759"/>
<keyword evidence="1 2" id="KW-0430">Lectin</keyword>
<dbReference type="eggNOG" id="KOG3587">
    <property type="taxonomic scope" value="Eukaryota"/>
</dbReference>